<organism evidence="1 2">
    <name type="scientific">Pocillopora damicornis</name>
    <name type="common">Cauliflower coral</name>
    <name type="synonym">Millepora damicornis</name>
    <dbReference type="NCBI Taxonomy" id="46731"/>
    <lineage>
        <taxon>Eukaryota</taxon>
        <taxon>Metazoa</taxon>
        <taxon>Cnidaria</taxon>
        <taxon>Anthozoa</taxon>
        <taxon>Hexacorallia</taxon>
        <taxon>Scleractinia</taxon>
        <taxon>Astrocoeniina</taxon>
        <taxon>Pocilloporidae</taxon>
        <taxon>Pocillopora</taxon>
    </lineage>
</organism>
<name>A0A3M6T5W0_POCDA</name>
<protein>
    <submittedName>
        <fullName evidence="1">Uncharacterized protein</fullName>
    </submittedName>
</protein>
<proteinExistence type="predicted"/>
<comment type="caution">
    <text evidence="1">The sequence shown here is derived from an EMBL/GenBank/DDBJ whole genome shotgun (WGS) entry which is preliminary data.</text>
</comment>
<dbReference type="AlphaFoldDB" id="A0A3M6T5W0"/>
<feature type="non-terminal residue" evidence="1">
    <location>
        <position position="122"/>
    </location>
</feature>
<reference evidence="1 2" key="1">
    <citation type="journal article" date="2018" name="Sci. Rep.">
        <title>Comparative analysis of the Pocillopora damicornis genome highlights role of immune system in coral evolution.</title>
        <authorList>
            <person name="Cunning R."/>
            <person name="Bay R.A."/>
            <person name="Gillette P."/>
            <person name="Baker A.C."/>
            <person name="Traylor-Knowles N."/>
        </authorList>
    </citation>
    <scope>NUCLEOTIDE SEQUENCE [LARGE SCALE GENOMIC DNA]</scope>
    <source>
        <strain evidence="1">RSMAS</strain>
        <tissue evidence="1">Whole animal</tissue>
    </source>
</reference>
<evidence type="ECO:0000313" key="2">
    <source>
        <dbReference type="Proteomes" id="UP000275408"/>
    </source>
</evidence>
<dbReference type="OrthoDB" id="10059293at2759"/>
<gene>
    <name evidence="1" type="ORF">pdam_00025167</name>
</gene>
<accession>A0A3M6T5W0</accession>
<dbReference type="Proteomes" id="UP000275408">
    <property type="component" value="Unassembled WGS sequence"/>
</dbReference>
<dbReference type="EMBL" id="RCHS01004266">
    <property type="protein sequence ID" value="RMX36664.1"/>
    <property type="molecule type" value="Genomic_DNA"/>
</dbReference>
<sequence>MKKLVGGCGHLRQVKIQRYHGLTITSNVLSTSNPSRSEINVAVYNMKKNLIAILHHSIQAGDSAKKHRFCPPDKNSWFDWQQERFCGIVAPYPRNVKLHRTEMNASILWFGFSAHSINVLMR</sequence>
<keyword evidence="2" id="KW-1185">Reference proteome</keyword>
<evidence type="ECO:0000313" key="1">
    <source>
        <dbReference type="EMBL" id="RMX36664.1"/>
    </source>
</evidence>